<dbReference type="GeneID" id="98178941"/>
<feature type="domain" description="Heterokaryon incompatibility" evidence="1">
    <location>
        <begin position="11"/>
        <end position="102"/>
    </location>
</feature>
<keyword evidence="3" id="KW-1185">Reference proteome</keyword>
<dbReference type="InterPro" id="IPR010730">
    <property type="entry name" value="HET"/>
</dbReference>
<evidence type="ECO:0000259" key="1">
    <source>
        <dbReference type="Pfam" id="PF06985"/>
    </source>
</evidence>
<dbReference type="Proteomes" id="UP001628179">
    <property type="component" value="Unassembled WGS sequence"/>
</dbReference>
<dbReference type="PANTHER" id="PTHR33112">
    <property type="entry name" value="DOMAIN PROTEIN, PUTATIVE-RELATED"/>
    <property type="match status" value="1"/>
</dbReference>
<reference evidence="2 3" key="1">
    <citation type="submission" date="2024-09" db="EMBL/GenBank/DDBJ databases">
        <title>Itraconazole resistance in Madurella fahalii resulting from another homologue of gene encoding cytochrome P450 14-alpha sterol demethylase (CYP51).</title>
        <authorList>
            <person name="Yoshioka I."/>
            <person name="Fahal A.H."/>
            <person name="Kaneko S."/>
            <person name="Yaguchi T."/>
        </authorList>
    </citation>
    <scope>NUCLEOTIDE SEQUENCE [LARGE SCALE GENOMIC DNA]</scope>
    <source>
        <strain evidence="2 3">IFM 68171</strain>
    </source>
</reference>
<evidence type="ECO:0000313" key="2">
    <source>
        <dbReference type="EMBL" id="GAB1317988.1"/>
    </source>
</evidence>
<organism evidence="2 3">
    <name type="scientific">Madurella fahalii</name>
    <dbReference type="NCBI Taxonomy" id="1157608"/>
    <lineage>
        <taxon>Eukaryota</taxon>
        <taxon>Fungi</taxon>
        <taxon>Dikarya</taxon>
        <taxon>Ascomycota</taxon>
        <taxon>Pezizomycotina</taxon>
        <taxon>Sordariomycetes</taxon>
        <taxon>Sordariomycetidae</taxon>
        <taxon>Sordariales</taxon>
        <taxon>Sordariales incertae sedis</taxon>
        <taxon>Madurella</taxon>
    </lineage>
</organism>
<dbReference type="PANTHER" id="PTHR33112:SF16">
    <property type="entry name" value="HETEROKARYON INCOMPATIBILITY DOMAIN-CONTAINING PROTEIN"/>
    <property type="match status" value="1"/>
</dbReference>
<dbReference type="EMBL" id="BAAFSV010000004">
    <property type="protein sequence ID" value="GAB1317988.1"/>
    <property type="molecule type" value="Genomic_DNA"/>
</dbReference>
<dbReference type="RefSeq" id="XP_070919719.1">
    <property type="nucleotide sequence ID" value="XM_071063618.1"/>
</dbReference>
<accession>A0ABQ0GJS0</accession>
<sequence>MITRGKLFASYALWSCCWEVLEQPVVTTLATIKQHWTGGVSGLPRGIEDAITSIRKLGLRYLSVDALYIIQDSESDKTREIAQIGDIHENTNATTVAASAASCLDRFL</sequence>
<evidence type="ECO:0000313" key="3">
    <source>
        <dbReference type="Proteomes" id="UP001628179"/>
    </source>
</evidence>
<proteinExistence type="predicted"/>
<gene>
    <name evidence="2" type="ORF">MFIFM68171_08198</name>
</gene>
<protein>
    <recommendedName>
        <fullName evidence="1">Heterokaryon incompatibility domain-containing protein</fullName>
    </recommendedName>
</protein>
<name>A0ABQ0GJS0_9PEZI</name>
<dbReference type="Pfam" id="PF06985">
    <property type="entry name" value="HET"/>
    <property type="match status" value="1"/>
</dbReference>
<comment type="caution">
    <text evidence="2">The sequence shown here is derived from an EMBL/GenBank/DDBJ whole genome shotgun (WGS) entry which is preliminary data.</text>
</comment>